<keyword evidence="2" id="KW-1185">Reference proteome</keyword>
<evidence type="ECO:0000313" key="2">
    <source>
        <dbReference type="Proteomes" id="UP000263928"/>
    </source>
</evidence>
<name>A0A383S7H9_9ACTN</name>
<dbReference type="AlphaFoldDB" id="A0A383S7H9"/>
<accession>A0A383S7H9</accession>
<proteinExistence type="predicted"/>
<gene>
    <name evidence="1" type="ORF">PROPAUS_1431</name>
</gene>
<organism evidence="1 2">
    <name type="scientific">Propionibacterium australiense</name>
    <dbReference type="NCBI Taxonomy" id="119981"/>
    <lineage>
        <taxon>Bacteria</taxon>
        <taxon>Bacillati</taxon>
        <taxon>Actinomycetota</taxon>
        <taxon>Actinomycetes</taxon>
        <taxon>Propionibacteriales</taxon>
        <taxon>Propionibacteriaceae</taxon>
        <taxon>Propionibacterium</taxon>
    </lineage>
</organism>
<dbReference type="EMBL" id="UNQJ01000009">
    <property type="protein sequence ID" value="SYZ33512.1"/>
    <property type="molecule type" value="Genomic_DNA"/>
</dbReference>
<reference evidence="2" key="1">
    <citation type="submission" date="2018-08" db="EMBL/GenBank/DDBJ databases">
        <authorList>
            <person name="Hornung B."/>
        </authorList>
    </citation>
    <scope>NUCLEOTIDE SEQUENCE [LARGE SCALE GENOMIC DNA]</scope>
</reference>
<sequence length="65" mass="7317">MDSRGVSKYSILTGCKNASRREAPNAIQGSFGESRITSDQQHLRLADLHDFKVRNQAFKLSTQHI</sequence>
<protein>
    <submittedName>
        <fullName evidence="1">Uncharacterized protein</fullName>
    </submittedName>
</protein>
<dbReference type="Proteomes" id="UP000263928">
    <property type="component" value="Unassembled WGS sequence"/>
</dbReference>
<evidence type="ECO:0000313" key="1">
    <source>
        <dbReference type="EMBL" id="SYZ33512.1"/>
    </source>
</evidence>